<organism evidence="2 3">
    <name type="scientific">Microdochium trichocladiopsis</name>
    <dbReference type="NCBI Taxonomy" id="1682393"/>
    <lineage>
        <taxon>Eukaryota</taxon>
        <taxon>Fungi</taxon>
        <taxon>Dikarya</taxon>
        <taxon>Ascomycota</taxon>
        <taxon>Pezizomycotina</taxon>
        <taxon>Sordariomycetes</taxon>
        <taxon>Xylariomycetidae</taxon>
        <taxon>Xylariales</taxon>
        <taxon>Microdochiaceae</taxon>
        <taxon>Microdochium</taxon>
    </lineage>
</organism>
<evidence type="ECO:0000313" key="2">
    <source>
        <dbReference type="EMBL" id="KAH7030803.1"/>
    </source>
</evidence>
<dbReference type="AlphaFoldDB" id="A0A9P8Y6V6"/>
<keyword evidence="3" id="KW-1185">Reference proteome</keyword>
<dbReference type="RefSeq" id="XP_046012483.1">
    <property type="nucleotide sequence ID" value="XM_046153859.1"/>
</dbReference>
<proteinExistence type="predicted"/>
<dbReference type="OrthoDB" id="5242628at2759"/>
<feature type="compositionally biased region" description="Basic residues" evidence="1">
    <location>
        <begin position="90"/>
        <end position="100"/>
    </location>
</feature>
<dbReference type="GeneID" id="70183405"/>
<evidence type="ECO:0000256" key="1">
    <source>
        <dbReference type="SAM" id="MobiDB-lite"/>
    </source>
</evidence>
<dbReference type="Proteomes" id="UP000756346">
    <property type="component" value="Unassembled WGS sequence"/>
</dbReference>
<evidence type="ECO:0000313" key="3">
    <source>
        <dbReference type="Proteomes" id="UP000756346"/>
    </source>
</evidence>
<gene>
    <name evidence="2" type="ORF">B0I36DRAFT_322490</name>
</gene>
<reference evidence="2" key="1">
    <citation type="journal article" date="2021" name="Nat. Commun.">
        <title>Genetic determinants of endophytism in the Arabidopsis root mycobiome.</title>
        <authorList>
            <person name="Mesny F."/>
            <person name="Miyauchi S."/>
            <person name="Thiergart T."/>
            <person name="Pickel B."/>
            <person name="Atanasova L."/>
            <person name="Karlsson M."/>
            <person name="Huettel B."/>
            <person name="Barry K.W."/>
            <person name="Haridas S."/>
            <person name="Chen C."/>
            <person name="Bauer D."/>
            <person name="Andreopoulos W."/>
            <person name="Pangilinan J."/>
            <person name="LaButti K."/>
            <person name="Riley R."/>
            <person name="Lipzen A."/>
            <person name="Clum A."/>
            <person name="Drula E."/>
            <person name="Henrissat B."/>
            <person name="Kohler A."/>
            <person name="Grigoriev I.V."/>
            <person name="Martin F.M."/>
            <person name="Hacquard S."/>
        </authorList>
    </citation>
    <scope>NUCLEOTIDE SEQUENCE</scope>
    <source>
        <strain evidence="2">MPI-CAGE-CH-0230</strain>
    </source>
</reference>
<protein>
    <submittedName>
        <fullName evidence="2">Uncharacterized protein</fullName>
    </submittedName>
</protein>
<accession>A0A9P8Y6V6</accession>
<comment type="caution">
    <text evidence="2">The sequence shown here is derived from an EMBL/GenBank/DDBJ whole genome shotgun (WGS) entry which is preliminary data.</text>
</comment>
<name>A0A9P8Y6V6_9PEZI</name>
<sequence length="114" mass="14018">MLRRHLSLETLRVYNYDFVLDANPEYVLIKSWVPEEQQDILWQHTRYLREQRSHGGRLIMSIDEKEEKRKHHHHMHHHLMPEPEFEWVRKKEKKDRKRSKSPSMLVWMAGGRPA</sequence>
<dbReference type="EMBL" id="JAGTJQ010000005">
    <property type="protein sequence ID" value="KAH7030803.1"/>
    <property type="molecule type" value="Genomic_DNA"/>
</dbReference>
<feature type="region of interest" description="Disordered" evidence="1">
    <location>
        <begin position="90"/>
        <end position="114"/>
    </location>
</feature>